<dbReference type="Gene3D" id="3.90.190.20">
    <property type="entry name" value="Mur ligase, C-terminal domain"/>
    <property type="match status" value="1"/>
</dbReference>
<dbReference type="InterPro" id="IPR004101">
    <property type="entry name" value="Mur_ligase_C"/>
</dbReference>
<organism evidence="6 7">
    <name type="scientific">Nakamurella flava</name>
    <dbReference type="NCBI Taxonomy" id="2576308"/>
    <lineage>
        <taxon>Bacteria</taxon>
        <taxon>Bacillati</taxon>
        <taxon>Actinomycetota</taxon>
        <taxon>Actinomycetes</taxon>
        <taxon>Nakamurellales</taxon>
        <taxon>Nakamurellaceae</taxon>
        <taxon>Nakamurella</taxon>
    </lineage>
</organism>
<keyword evidence="7" id="KW-1185">Reference proteome</keyword>
<dbReference type="RefSeq" id="WP_137449293.1">
    <property type="nucleotide sequence ID" value="NZ_SZZH01000001.1"/>
</dbReference>
<keyword evidence="3" id="KW-0067">ATP-binding</keyword>
<evidence type="ECO:0000256" key="3">
    <source>
        <dbReference type="ARBA" id="ARBA00022840"/>
    </source>
</evidence>
<dbReference type="AlphaFoldDB" id="A0A4U6QP55"/>
<dbReference type="InterPro" id="IPR013221">
    <property type="entry name" value="Mur_ligase_cen"/>
</dbReference>
<dbReference type="InterPro" id="IPR036615">
    <property type="entry name" value="Mur_ligase_C_dom_sf"/>
</dbReference>
<reference evidence="6 7" key="1">
    <citation type="submission" date="2019-05" db="EMBL/GenBank/DDBJ databases">
        <title>Nakamurella sp. N5BH11, whole genome shotgun sequence.</title>
        <authorList>
            <person name="Tuo L."/>
        </authorList>
    </citation>
    <scope>NUCLEOTIDE SEQUENCE [LARGE SCALE GENOMIC DNA]</scope>
    <source>
        <strain evidence="6 7">N5BH11</strain>
    </source>
</reference>
<dbReference type="GO" id="GO:0005524">
    <property type="term" value="F:ATP binding"/>
    <property type="evidence" value="ECO:0007669"/>
    <property type="project" value="UniProtKB-KW"/>
</dbReference>
<evidence type="ECO:0000256" key="2">
    <source>
        <dbReference type="ARBA" id="ARBA00022741"/>
    </source>
</evidence>
<name>A0A4U6QP55_9ACTN</name>
<feature type="domain" description="Mur ligase C-terminal" evidence="4">
    <location>
        <begin position="410"/>
        <end position="542"/>
    </location>
</feature>
<dbReference type="InterPro" id="IPR036565">
    <property type="entry name" value="Mur-like_cat_sf"/>
</dbReference>
<accession>A0A4U6QP55</accession>
<keyword evidence="2" id="KW-0547">Nucleotide-binding</keyword>
<protein>
    <submittedName>
        <fullName evidence="6">Mur ligase</fullName>
    </submittedName>
</protein>
<sequence length="576" mass="59703">MAAPTPAPDRAPDGPRALRVLTGPNLYFTRPAVAVTLDATGVLRADAAEVLAWQQPLRVRRVGVGLPDSPARHRAAADLAAALVRRAAVGLTGRLAAVARIGDDETVVVAFPFRHRQLAETFGTAVGRAWTAITRDGVPAATAVADATAAVRGAEPGESVRPRRPEIPVIAVTGTNGKTTTTRLIAHLIRTGGRIPGWSSTDGIVIDGEVVETGDWSGPGGAARVLDDPRVQVAVTETARGGILLRGVGTAVNDVSVVTNISADHLGLLGVHTLEQLAEVKSVVVRITRPGGWAVLNADDPLVRAMHAVTRARPWFFSPDPDCPHLDEALDAGGRAITVVDGTIVVLARGLDPVPVAPVLEVPITLSGTSRVNVANALAATAAALAVGVDLADVRAGLRSFVADADHNAGRLNVYGLGGPDGTVVILDLAHNEASLTSLLDVAESFRLPDGVLGVVLGTAGDRTDDAIHAMGELAARRTATLVIAGQDRYRRGREPGEMEAVWRAGAAEVGVVDVPTVDDEAHGLRHLLDADLPPGSVVAVCALEQRAEMAAEIARRGGAALTPDQVGERVGHARR</sequence>
<dbReference type="GO" id="GO:0004326">
    <property type="term" value="F:tetrahydrofolylpolyglutamate synthase activity"/>
    <property type="evidence" value="ECO:0007669"/>
    <property type="project" value="InterPro"/>
</dbReference>
<dbReference type="SUPFAM" id="SSF53623">
    <property type="entry name" value="MurD-like peptide ligases, catalytic domain"/>
    <property type="match status" value="1"/>
</dbReference>
<dbReference type="OrthoDB" id="9803907at2"/>
<dbReference type="PANTHER" id="PTHR23135">
    <property type="entry name" value="MUR LIGASE FAMILY MEMBER"/>
    <property type="match status" value="1"/>
</dbReference>
<dbReference type="Gene3D" id="3.40.1190.10">
    <property type="entry name" value="Mur-like, catalytic domain"/>
    <property type="match status" value="1"/>
</dbReference>
<gene>
    <name evidence="6" type="ORF">FDO65_10830</name>
</gene>
<evidence type="ECO:0000313" key="6">
    <source>
        <dbReference type="EMBL" id="TKV61988.1"/>
    </source>
</evidence>
<dbReference type="Pfam" id="PF08245">
    <property type="entry name" value="Mur_ligase_M"/>
    <property type="match status" value="1"/>
</dbReference>
<dbReference type="Proteomes" id="UP000306985">
    <property type="component" value="Unassembled WGS sequence"/>
</dbReference>
<dbReference type="PANTHER" id="PTHR23135:SF18">
    <property type="entry name" value="CYANOPHYCIN SYNTHETASE"/>
    <property type="match status" value="1"/>
</dbReference>
<feature type="domain" description="Mur ligase central" evidence="5">
    <location>
        <begin position="172"/>
        <end position="384"/>
    </location>
</feature>
<dbReference type="PROSITE" id="PS01011">
    <property type="entry name" value="FOLYLPOLYGLU_SYNT_1"/>
    <property type="match status" value="1"/>
</dbReference>
<evidence type="ECO:0000259" key="5">
    <source>
        <dbReference type="Pfam" id="PF08245"/>
    </source>
</evidence>
<keyword evidence="1 6" id="KW-0436">Ligase</keyword>
<dbReference type="InterPro" id="IPR018109">
    <property type="entry name" value="Folylpolyglutamate_synth_CS"/>
</dbReference>
<comment type="caution">
    <text evidence="6">The sequence shown here is derived from an EMBL/GenBank/DDBJ whole genome shotgun (WGS) entry which is preliminary data.</text>
</comment>
<evidence type="ECO:0000259" key="4">
    <source>
        <dbReference type="Pfam" id="PF02875"/>
    </source>
</evidence>
<dbReference type="EMBL" id="SZZH01000001">
    <property type="protein sequence ID" value="TKV61988.1"/>
    <property type="molecule type" value="Genomic_DNA"/>
</dbReference>
<evidence type="ECO:0000256" key="1">
    <source>
        <dbReference type="ARBA" id="ARBA00022598"/>
    </source>
</evidence>
<proteinExistence type="predicted"/>
<evidence type="ECO:0000313" key="7">
    <source>
        <dbReference type="Proteomes" id="UP000306985"/>
    </source>
</evidence>
<dbReference type="Pfam" id="PF02875">
    <property type="entry name" value="Mur_ligase_C"/>
    <property type="match status" value="1"/>
</dbReference>
<dbReference type="SUPFAM" id="SSF53244">
    <property type="entry name" value="MurD-like peptide ligases, peptide-binding domain"/>
    <property type="match status" value="1"/>
</dbReference>